<dbReference type="Proteomes" id="UP000499080">
    <property type="component" value="Unassembled WGS sequence"/>
</dbReference>
<protein>
    <submittedName>
        <fullName evidence="1">Uncharacterized protein</fullName>
    </submittedName>
</protein>
<reference evidence="1 2" key="1">
    <citation type="journal article" date="2019" name="Sci. Rep.">
        <title>Orb-weaving spider Araneus ventricosus genome elucidates the spidroin gene catalogue.</title>
        <authorList>
            <person name="Kono N."/>
            <person name="Nakamura H."/>
            <person name="Ohtoshi R."/>
            <person name="Moran D.A.P."/>
            <person name="Shinohara A."/>
            <person name="Yoshida Y."/>
            <person name="Fujiwara M."/>
            <person name="Mori M."/>
            <person name="Tomita M."/>
            <person name="Arakawa K."/>
        </authorList>
    </citation>
    <scope>NUCLEOTIDE SEQUENCE [LARGE SCALE GENOMIC DNA]</scope>
</reference>
<comment type="caution">
    <text evidence="1">The sequence shown here is derived from an EMBL/GenBank/DDBJ whole genome shotgun (WGS) entry which is preliminary data.</text>
</comment>
<accession>A0A4Y2AFV4</accession>
<proteinExistence type="predicted"/>
<organism evidence="1 2">
    <name type="scientific">Araneus ventricosus</name>
    <name type="common">Orbweaver spider</name>
    <name type="synonym">Epeira ventricosa</name>
    <dbReference type="NCBI Taxonomy" id="182803"/>
    <lineage>
        <taxon>Eukaryota</taxon>
        <taxon>Metazoa</taxon>
        <taxon>Ecdysozoa</taxon>
        <taxon>Arthropoda</taxon>
        <taxon>Chelicerata</taxon>
        <taxon>Arachnida</taxon>
        <taxon>Araneae</taxon>
        <taxon>Araneomorphae</taxon>
        <taxon>Entelegynae</taxon>
        <taxon>Araneoidea</taxon>
        <taxon>Araneidae</taxon>
        <taxon>Araneus</taxon>
    </lineage>
</organism>
<dbReference type="AlphaFoldDB" id="A0A4Y2AFV4"/>
<evidence type="ECO:0000313" key="1">
    <source>
        <dbReference type="EMBL" id="GBL77824.1"/>
    </source>
</evidence>
<evidence type="ECO:0000313" key="2">
    <source>
        <dbReference type="Proteomes" id="UP000499080"/>
    </source>
</evidence>
<name>A0A4Y2AFV4_ARAVE</name>
<sequence length="104" mass="11926">MCASPQFSPPENNALFEIARATLDHAAIPISFLPYKSQTKNNSGIRLTRDSQPVYAYPWGYAKDHLGVREIKLLMAETRKLKGFKKLENFVSPREYLVFNIYTT</sequence>
<gene>
    <name evidence="1" type="ORF">AVEN_153020_1</name>
</gene>
<keyword evidence="2" id="KW-1185">Reference proteome</keyword>
<dbReference type="EMBL" id="BGPR01000013">
    <property type="protein sequence ID" value="GBL77824.1"/>
    <property type="molecule type" value="Genomic_DNA"/>
</dbReference>